<dbReference type="AlphaFoldDB" id="A0A517U4X4"/>
<feature type="compositionally biased region" description="Low complexity" evidence="1">
    <location>
        <begin position="181"/>
        <end position="195"/>
    </location>
</feature>
<evidence type="ECO:0000313" key="2">
    <source>
        <dbReference type="EMBL" id="QDT75685.1"/>
    </source>
</evidence>
<dbReference type="KEGG" id="llh:I41_49270"/>
<protein>
    <submittedName>
        <fullName evidence="2">Uncharacterized protein</fullName>
    </submittedName>
</protein>
<sequence>MSRFAAFNVGALPQLSSARLELPAAGAGNPIEAVEVISLEFAAILQRLAIRATFNCRSRMTHRPSPNALSTVKAKTHGEKESCEKAIGRVEGVGHEREREPARSLEANGWRRQWSRRRQHDCGPSGVPSSAALPAHSSATPRRRGTRPIKRAAAAVQEAAATEHLANAVAATKTAAVKAASSATKLVGGKTAASKKGAKRTKKVKAVPKKATAKKVAKKSTVGNRSKKAALSRPAKKISKKSR</sequence>
<feature type="compositionally biased region" description="Low complexity" evidence="1">
    <location>
        <begin position="128"/>
        <end position="140"/>
    </location>
</feature>
<proteinExistence type="predicted"/>
<feature type="compositionally biased region" description="Basic residues" evidence="1">
    <location>
        <begin position="196"/>
        <end position="218"/>
    </location>
</feature>
<keyword evidence="3" id="KW-1185">Reference proteome</keyword>
<dbReference type="EMBL" id="CP036339">
    <property type="protein sequence ID" value="QDT75685.1"/>
    <property type="molecule type" value="Genomic_DNA"/>
</dbReference>
<feature type="compositionally biased region" description="Basic residues" evidence="1">
    <location>
        <begin position="225"/>
        <end position="243"/>
    </location>
</feature>
<gene>
    <name evidence="2" type="ORF">I41_49270</name>
</gene>
<organism evidence="2 3">
    <name type="scientific">Lacipirellula limnantheis</name>
    <dbReference type="NCBI Taxonomy" id="2528024"/>
    <lineage>
        <taxon>Bacteria</taxon>
        <taxon>Pseudomonadati</taxon>
        <taxon>Planctomycetota</taxon>
        <taxon>Planctomycetia</taxon>
        <taxon>Pirellulales</taxon>
        <taxon>Lacipirellulaceae</taxon>
        <taxon>Lacipirellula</taxon>
    </lineage>
</organism>
<name>A0A517U4X4_9BACT</name>
<evidence type="ECO:0000256" key="1">
    <source>
        <dbReference type="SAM" id="MobiDB-lite"/>
    </source>
</evidence>
<evidence type="ECO:0000313" key="3">
    <source>
        <dbReference type="Proteomes" id="UP000317909"/>
    </source>
</evidence>
<reference evidence="2 3" key="1">
    <citation type="submission" date="2019-02" db="EMBL/GenBank/DDBJ databases">
        <title>Deep-cultivation of Planctomycetes and their phenomic and genomic characterization uncovers novel biology.</title>
        <authorList>
            <person name="Wiegand S."/>
            <person name="Jogler M."/>
            <person name="Boedeker C."/>
            <person name="Pinto D."/>
            <person name="Vollmers J."/>
            <person name="Rivas-Marin E."/>
            <person name="Kohn T."/>
            <person name="Peeters S.H."/>
            <person name="Heuer A."/>
            <person name="Rast P."/>
            <person name="Oberbeckmann S."/>
            <person name="Bunk B."/>
            <person name="Jeske O."/>
            <person name="Meyerdierks A."/>
            <person name="Storesund J.E."/>
            <person name="Kallscheuer N."/>
            <person name="Luecker S."/>
            <person name="Lage O.M."/>
            <person name="Pohl T."/>
            <person name="Merkel B.J."/>
            <person name="Hornburger P."/>
            <person name="Mueller R.-W."/>
            <person name="Bruemmer F."/>
            <person name="Labrenz M."/>
            <person name="Spormann A.M."/>
            <person name="Op den Camp H."/>
            <person name="Overmann J."/>
            <person name="Amann R."/>
            <person name="Jetten M.S.M."/>
            <person name="Mascher T."/>
            <person name="Medema M.H."/>
            <person name="Devos D.P."/>
            <person name="Kaster A.-K."/>
            <person name="Ovreas L."/>
            <person name="Rohde M."/>
            <person name="Galperin M.Y."/>
            <person name="Jogler C."/>
        </authorList>
    </citation>
    <scope>NUCLEOTIDE SEQUENCE [LARGE SCALE GENOMIC DNA]</scope>
    <source>
        <strain evidence="2 3">I41</strain>
    </source>
</reference>
<feature type="region of interest" description="Disordered" evidence="1">
    <location>
        <begin position="110"/>
        <end position="149"/>
    </location>
</feature>
<dbReference type="Proteomes" id="UP000317909">
    <property type="component" value="Chromosome"/>
</dbReference>
<accession>A0A517U4X4</accession>
<feature type="region of interest" description="Disordered" evidence="1">
    <location>
        <begin position="181"/>
        <end position="243"/>
    </location>
</feature>